<evidence type="ECO:0000256" key="3">
    <source>
        <dbReference type="ARBA" id="ARBA00022801"/>
    </source>
</evidence>
<sequence length="770" mass="79832">MTPHAEPTNRQAVVDDLITRMSLEEKLSQLVGLWVGADATGAGVAPHQSEMTADGLGWSEVIRDGLGQLTRPYGSAPVDPAAGAASLAASQAEIVAANRWGIPALVHEECLAGFAAWGATAYPVPLSWGASFDPELVEEMALRIGASMRAAGVHQGLAPVLDVTRDYRWGRTEETIGEDPYLVGTVGTAYVRGLEAAGVVATLKHFAGYSASRSGRNLAPVSIGARELADVILPPFEMAVLDGGARSVMHSYAELDGVPSAADVSLLTTLLRDRWGFTGTVVADYFGIRFLQTLHGVAGSEAEAAALALAAGVDVELPSVHCYGEPLRGALARGDVDEALVDRAVRRVLLQKADLGLLDADWSPRAAADPVLDDAGSQDLALRLAREAVVLLTNPADVLPLRPGTTVALVGPLADDPLAMLGCYSFPAHVGVHHPERGLGIEIPTVLDALRGAHGTVTYTRGCDVTDPRRDGFDEAVAAARDADVCVVAVGDRAGLFGRGTSGEGCDATDLELPGVEADLVRALLATGTPVVVLLLTGRPYAVGPLAAEAAAVVQTFFPGQLGGQAIADVLTGAISPSGRLPVSIPADASGQPGTYLSAPLGRRSGVSSVDPTAAFPFGHGLSYTDFSWSARATSDEWAVDGDATVEVLVTNTGERAGADVVQLYLHDPVAQVTRPVVRLVGYARVQLGPAESALVTFTVPADVTAFTGLAGERVVEPGDVELRVAHSSADTGDALALRLTGSLRTVDHTRRLTTGVSVTALHPMEVTNA</sequence>
<keyword evidence="2" id="KW-0732">Signal</keyword>
<dbReference type="InterPro" id="IPR026891">
    <property type="entry name" value="Fn3-like"/>
</dbReference>
<evidence type="ECO:0000313" key="6">
    <source>
        <dbReference type="Proteomes" id="UP000678317"/>
    </source>
</evidence>
<dbReference type="Gene3D" id="2.60.40.10">
    <property type="entry name" value="Immunoglobulins"/>
    <property type="match status" value="1"/>
</dbReference>
<organism evidence="5 6">
    <name type="scientific">Cellulomonas fengjieae</name>
    <dbReference type="NCBI Taxonomy" id="2819978"/>
    <lineage>
        <taxon>Bacteria</taxon>
        <taxon>Bacillati</taxon>
        <taxon>Actinomycetota</taxon>
        <taxon>Actinomycetes</taxon>
        <taxon>Micrococcales</taxon>
        <taxon>Cellulomonadaceae</taxon>
        <taxon>Cellulomonas</taxon>
    </lineage>
</organism>
<dbReference type="RefSeq" id="WP_208288224.1">
    <property type="nucleotide sequence ID" value="NZ_CP074404.1"/>
</dbReference>
<dbReference type="Pfam" id="PF00933">
    <property type="entry name" value="Glyco_hydro_3"/>
    <property type="match status" value="1"/>
</dbReference>
<dbReference type="Pfam" id="PF01915">
    <property type="entry name" value="Glyco_hydro_3_C"/>
    <property type="match status" value="1"/>
</dbReference>
<dbReference type="PANTHER" id="PTHR42721">
    <property type="entry name" value="SUGAR HYDROLASE-RELATED"/>
    <property type="match status" value="1"/>
</dbReference>
<evidence type="ECO:0000256" key="2">
    <source>
        <dbReference type="ARBA" id="ARBA00022729"/>
    </source>
</evidence>
<comment type="similarity">
    <text evidence="1">Belongs to the glycosyl hydrolase 3 family.</text>
</comment>
<protein>
    <submittedName>
        <fullName evidence="5">Glycoside hydrolase family 3 C-terminal domain-containing protein</fullName>
    </submittedName>
</protein>
<gene>
    <name evidence="5" type="ORF">J4035_01150</name>
</gene>
<dbReference type="InterPro" id="IPR001764">
    <property type="entry name" value="Glyco_hydro_3_N"/>
</dbReference>
<dbReference type="InterPro" id="IPR044993">
    <property type="entry name" value="BXL"/>
</dbReference>
<dbReference type="PRINTS" id="PR00133">
    <property type="entry name" value="GLHYDRLASE3"/>
</dbReference>
<dbReference type="InterPro" id="IPR036962">
    <property type="entry name" value="Glyco_hydro_3_N_sf"/>
</dbReference>
<dbReference type="Gene3D" id="3.40.50.1700">
    <property type="entry name" value="Glycoside hydrolase family 3 C-terminal domain"/>
    <property type="match status" value="1"/>
</dbReference>
<keyword evidence="6" id="KW-1185">Reference proteome</keyword>
<dbReference type="EMBL" id="JAGFBM010000001">
    <property type="protein sequence ID" value="MBO3083234.1"/>
    <property type="molecule type" value="Genomic_DNA"/>
</dbReference>
<comment type="caution">
    <text evidence="5">The sequence shown here is derived from an EMBL/GenBank/DDBJ whole genome shotgun (WGS) entry which is preliminary data.</text>
</comment>
<dbReference type="InterPro" id="IPR017853">
    <property type="entry name" value="GH"/>
</dbReference>
<evidence type="ECO:0000313" key="5">
    <source>
        <dbReference type="EMBL" id="MBO3083234.1"/>
    </source>
</evidence>
<dbReference type="Pfam" id="PF14310">
    <property type="entry name" value="Fn3-like"/>
    <property type="match status" value="1"/>
</dbReference>
<dbReference type="SUPFAM" id="SSF52279">
    <property type="entry name" value="Beta-D-glucan exohydrolase, C-terminal domain"/>
    <property type="match status" value="1"/>
</dbReference>
<evidence type="ECO:0000259" key="4">
    <source>
        <dbReference type="SMART" id="SM01217"/>
    </source>
</evidence>
<feature type="domain" description="Fibronectin type III-like" evidence="4">
    <location>
        <begin position="660"/>
        <end position="729"/>
    </location>
</feature>
<dbReference type="InterPro" id="IPR002772">
    <property type="entry name" value="Glyco_hydro_3_C"/>
</dbReference>
<name>A0ABS3SCJ3_9CELL</name>
<dbReference type="Proteomes" id="UP000678317">
    <property type="component" value="Unassembled WGS sequence"/>
</dbReference>
<dbReference type="GO" id="GO:0016787">
    <property type="term" value="F:hydrolase activity"/>
    <property type="evidence" value="ECO:0007669"/>
    <property type="project" value="UniProtKB-KW"/>
</dbReference>
<keyword evidence="3 5" id="KW-0378">Hydrolase</keyword>
<dbReference type="SUPFAM" id="SSF51445">
    <property type="entry name" value="(Trans)glycosidases"/>
    <property type="match status" value="1"/>
</dbReference>
<evidence type="ECO:0000256" key="1">
    <source>
        <dbReference type="ARBA" id="ARBA00005336"/>
    </source>
</evidence>
<accession>A0ABS3SCJ3</accession>
<dbReference type="SMART" id="SM01217">
    <property type="entry name" value="Fn3_like"/>
    <property type="match status" value="1"/>
</dbReference>
<dbReference type="InterPro" id="IPR013783">
    <property type="entry name" value="Ig-like_fold"/>
</dbReference>
<dbReference type="Gene3D" id="3.20.20.300">
    <property type="entry name" value="Glycoside hydrolase, family 3, N-terminal domain"/>
    <property type="match status" value="1"/>
</dbReference>
<proteinExistence type="inferred from homology"/>
<reference evidence="5 6" key="1">
    <citation type="submission" date="2021-03" db="EMBL/GenBank/DDBJ databases">
        <title>novel species in genus Cellulomonas.</title>
        <authorList>
            <person name="Zhang G."/>
        </authorList>
    </citation>
    <scope>NUCLEOTIDE SEQUENCE [LARGE SCALE GENOMIC DNA]</scope>
    <source>
        <strain evidence="6">zg-ZUI188</strain>
    </source>
</reference>
<dbReference type="PANTHER" id="PTHR42721:SF3">
    <property type="entry name" value="BETA-D-XYLOSIDASE 5-RELATED"/>
    <property type="match status" value="1"/>
</dbReference>
<dbReference type="InterPro" id="IPR036881">
    <property type="entry name" value="Glyco_hydro_3_C_sf"/>
</dbReference>